<dbReference type="AlphaFoldDB" id="A0A239H8R6"/>
<keyword evidence="4" id="KW-1185">Reference proteome</keyword>
<evidence type="ECO:0000256" key="1">
    <source>
        <dbReference type="SAM" id="Coils"/>
    </source>
</evidence>
<dbReference type="InterPro" id="IPR011990">
    <property type="entry name" value="TPR-like_helical_dom_sf"/>
</dbReference>
<dbReference type="Pfam" id="PF13432">
    <property type="entry name" value="TPR_16"/>
    <property type="match status" value="2"/>
</dbReference>
<gene>
    <name evidence="3" type="ORF">SAMN05216255_3339</name>
</gene>
<dbReference type="Gene3D" id="1.25.40.10">
    <property type="entry name" value="Tetratricopeptide repeat domain"/>
    <property type="match status" value="2"/>
</dbReference>
<organism evidence="3 4">
    <name type="scientific">Pseudomonas segetis</name>
    <dbReference type="NCBI Taxonomy" id="298908"/>
    <lineage>
        <taxon>Bacteria</taxon>
        <taxon>Pseudomonadati</taxon>
        <taxon>Pseudomonadota</taxon>
        <taxon>Gammaproteobacteria</taxon>
        <taxon>Pseudomonadales</taxon>
        <taxon>Pseudomonadaceae</taxon>
        <taxon>Pseudomonas</taxon>
    </lineage>
</organism>
<evidence type="ECO:0000256" key="2">
    <source>
        <dbReference type="SAM" id="SignalP"/>
    </source>
</evidence>
<name>A0A239H8R6_9PSED</name>
<feature type="chain" id="PRO_5011220424" evidence="2">
    <location>
        <begin position="23"/>
        <end position="369"/>
    </location>
</feature>
<proteinExistence type="predicted"/>
<dbReference type="RefSeq" id="WP_010487049.1">
    <property type="nucleotide sequence ID" value="NZ_FZOG01000004.1"/>
</dbReference>
<feature type="signal peptide" evidence="2">
    <location>
        <begin position="1"/>
        <end position="22"/>
    </location>
</feature>
<keyword evidence="2" id="KW-0732">Signal</keyword>
<evidence type="ECO:0000313" key="4">
    <source>
        <dbReference type="Proteomes" id="UP000242915"/>
    </source>
</evidence>
<dbReference type="EMBL" id="FZOG01000004">
    <property type="protein sequence ID" value="SNS77535.1"/>
    <property type="molecule type" value="Genomic_DNA"/>
</dbReference>
<keyword evidence="1" id="KW-0175">Coiled coil</keyword>
<accession>A0A239H8R6</accession>
<dbReference type="SUPFAM" id="SSF48452">
    <property type="entry name" value="TPR-like"/>
    <property type="match status" value="1"/>
</dbReference>
<sequence length="369" mass="41034">MIRLALLLSFLVNASLASEVFAAGQTVEPSVMRALNTAQVAQQKGDYAAAERALNAVKAESGSLEETLLWRSHGYLAWAQGRNGKAIELLSKAVKSGKLDETAQANEQLNLAKLNLSERRYKEVIRLLTPVPAKASEEVLQMLVQSYQASGQPAKALPLAERYVRANPRAEDRWLQFLVGVNADLKRYSEAEKWQQQLLARSPNDVQHWRQLAALQQLSGHYDKALATLRAARTKGLSFSAKELDNLTLLASAADQPWQGAKLLKGMLDQGLLANNSTRQERLGMFYWQARDRAHAVEVYRQLASASGSGKHWMNVAQLELEQSRWKAGLAALKQAENAGADRRQVREWRNWAQAELNADANDRLASAR</sequence>
<dbReference type="Proteomes" id="UP000242915">
    <property type="component" value="Unassembled WGS sequence"/>
</dbReference>
<protein>
    <submittedName>
        <fullName evidence="3">Tetratricopeptide repeat-containing protein</fullName>
    </submittedName>
</protein>
<evidence type="ECO:0000313" key="3">
    <source>
        <dbReference type="EMBL" id="SNS77535.1"/>
    </source>
</evidence>
<feature type="coiled-coil region" evidence="1">
    <location>
        <begin position="40"/>
        <end position="67"/>
    </location>
</feature>
<reference evidence="4" key="1">
    <citation type="submission" date="2017-06" db="EMBL/GenBank/DDBJ databases">
        <authorList>
            <person name="Varghese N."/>
            <person name="Submissions S."/>
        </authorList>
    </citation>
    <scope>NUCLEOTIDE SEQUENCE [LARGE SCALE GENOMIC DNA]</scope>
    <source>
        <strain evidence="4">CIP 108523</strain>
    </source>
</reference>